<evidence type="ECO:0000313" key="1">
    <source>
        <dbReference type="EMBL" id="MFD1587351.1"/>
    </source>
</evidence>
<sequence length="307" mass="33506">MADTPASYSMQEYLTAKRSVDDRALNRRVLDRVTTFLDERDAPDVLEVGAGTGAMVARALAWDLLPDGTAYTAIEIDPDSVALARETVRAAARAADYRISEQAAEEVRLVRDDREITVTVREADAFAFVERAERTWDLLIGAAFADLVGASAVERLLGAVPDGACYFPITFDGMTRFHPAADPAFDALIERRYHATMNDGALGSQAGRRLVSELKGAGWDVPAVGGADWTIHPTGGTYPEGEGYVLHYLLETIASAVDDQPDVDGERLEQWLTRRHRQVTDGELLFVAHNLDVFGQHESNGDRADAA</sequence>
<dbReference type="InterPro" id="IPR029063">
    <property type="entry name" value="SAM-dependent_MTases_sf"/>
</dbReference>
<accession>A0ABD6CAF5</accession>
<evidence type="ECO:0000313" key="2">
    <source>
        <dbReference type="Proteomes" id="UP001597119"/>
    </source>
</evidence>
<keyword evidence="2" id="KW-1185">Reference proteome</keyword>
<evidence type="ECO:0008006" key="3">
    <source>
        <dbReference type="Google" id="ProtNLM"/>
    </source>
</evidence>
<dbReference type="CDD" id="cd02440">
    <property type="entry name" value="AdoMet_MTases"/>
    <property type="match status" value="1"/>
</dbReference>
<dbReference type="EMBL" id="JBHUDJ010000003">
    <property type="protein sequence ID" value="MFD1587351.1"/>
    <property type="molecule type" value="Genomic_DNA"/>
</dbReference>
<dbReference type="Gene3D" id="3.40.50.150">
    <property type="entry name" value="Vaccinia Virus protein VP39"/>
    <property type="match status" value="1"/>
</dbReference>
<proteinExistence type="predicted"/>
<dbReference type="SUPFAM" id="SSF53335">
    <property type="entry name" value="S-adenosyl-L-methionine-dependent methyltransferases"/>
    <property type="match status" value="1"/>
</dbReference>
<protein>
    <recommendedName>
        <fullName evidence="3">Class I SAM-dependent methyltransferase</fullName>
    </recommendedName>
</protein>
<dbReference type="RefSeq" id="WP_247373828.1">
    <property type="nucleotide sequence ID" value="NZ_JALLGV010000001.1"/>
</dbReference>
<gene>
    <name evidence="1" type="ORF">ACFR9U_10170</name>
</gene>
<dbReference type="Proteomes" id="UP001597119">
    <property type="component" value="Unassembled WGS sequence"/>
</dbReference>
<dbReference type="AlphaFoldDB" id="A0ABD6CAF5"/>
<reference evidence="1 2" key="1">
    <citation type="journal article" date="2019" name="Int. J. Syst. Evol. Microbiol.">
        <title>The Global Catalogue of Microorganisms (GCM) 10K type strain sequencing project: providing services to taxonomists for standard genome sequencing and annotation.</title>
        <authorList>
            <consortium name="The Broad Institute Genomics Platform"/>
            <consortium name="The Broad Institute Genome Sequencing Center for Infectious Disease"/>
            <person name="Wu L."/>
            <person name="Ma J."/>
        </authorList>
    </citation>
    <scope>NUCLEOTIDE SEQUENCE [LARGE SCALE GENOMIC DNA]</scope>
    <source>
        <strain evidence="1 2">CGMCC 1.12125</strain>
    </source>
</reference>
<organism evidence="1 2">
    <name type="scientific">Halorientalis brevis</name>
    <dbReference type="NCBI Taxonomy" id="1126241"/>
    <lineage>
        <taxon>Archaea</taxon>
        <taxon>Methanobacteriati</taxon>
        <taxon>Methanobacteriota</taxon>
        <taxon>Stenosarchaea group</taxon>
        <taxon>Halobacteria</taxon>
        <taxon>Halobacteriales</taxon>
        <taxon>Haloarculaceae</taxon>
        <taxon>Halorientalis</taxon>
    </lineage>
</organism>
<name>A0ABD6CAF5_9EURY</name>
<comment type="caution">
    <text evidence="1">The sequence shown here is derived from an EMBL/GenBank/DDBJ whole genome shotgun (WGS) entry which is preliminary data.</text>
</comment>